<protein>
    <submittedName>
        <fullName evidence="6">Membrane- trafficking protein</fullName>
    </submittedName>
</protein>
<evidence type="ECO:0000256" key="5">
    <source>
        <dbReference type="SAM" id="Phobius"/>
    </source>
</evidence>
<dbReference type="GO" id="GO:0032588">
    <property type="term" value="C:trans-Golgi network membrane"/>
    <property type="evidence" value="ECO:0007669"/>
    <property type="project" value="TreeGrafter"/>
</dbReference>
<feature type="transmembrane region" description="Helical" evidence="5">
    <location>
        <begin position="105"/>
        <end position="128"/>
    </location>
</feature>
<dbReference type="PANTHER" id="PTHR10687">
    <property type="entry name" value="SECRETORY CARRIER-ASSOCIATED MEMBRANE PROTEIN SCAMP"/>
    <property type="match status" value="1"/>
</dbReference>
<proteinExistence type="predicted"/>
<sequence>MSTVTEAMVLEKEQQNAARRDALNKRSQKVSHAAEPDPNFPPECCCVKPLIYHNIREQVPVPQQRFMYILAGLYIVLMILIVYNIVAALVAFIMGGSAMHFGLSFLYLLGLPGAWITWYYNAYCAIVYSSRPRQLLALLGLLLGVAFDAWMAVGVTGFGGCGWIYAFTIMSHTVPFALVLVSAILWSLHGVALFLMMLRYWRVSGLLLKNAANIYRQRIV</sequence>
<comment type="subcellular location">
    <subcellularLocation>
        <location evidence="1">Membrane</location>
        <topology evidence="1">Multi-pass membrane protein</topology>
    </subcellularLocation>
</comment>
<dbReference type="Pfam" id="PF04144">
    <property type="entry name" value="SCAMP"/>
    <property type="match status" value="1"/>
</dbReference>
<evidence type="ECO:0000313" key="6">
    <source>
        <dbReference type="EMBL" id="KAK7200909.1"/>
    </source>
</evidence>
<evidence type="ECO:0000256" key="2">
    <source>
        <dbReference type="ARBA" id="ARBA00022692"/>
    </source>
</evidence>
<gene>
    <name evidence="6" type="ORF">NESM_000149800</name>
</gene>
<dbReference type="PANTHER" id="PTHR10687:SF2">
    <property type="entry name" value="SECRETORY CARRIER-ASSOCIATED MEMBRANE PROTEIN"/>
    <property type="match status" value="1"/>
</dbReference>
<name>A0AAW0F6R9_9TRYP</name>
<dbReference type="GO" id="GO:0055038">
    <property type="term" value="C:recycling endosome membrane"/>
    <property type="evidence" value="ECO:0007669"/>
    <property type="project" value="TreeGrafter"/>
</dbReference>
<keyword evidence="7" id="KW-1185">Reference proteome</keyword>
<dbReference type="AlphaFoldDB" id="A0AAW0F6R9"/>
<keyword evidence="2 5" id="KW-0812">Transmembrane</keyword>
<evidence type="ECO:0000256" key="4">
    <source>
        <dbReference type="ARBA" id="ARBA00023136"/>
    </source>
</evidence>
<dbReference type="Proteomes" id="UP001430356">
    <property type="component" value="Unassembled WGS sequence"/>
</dbReference>
<evidence type="ECO:0000256" key="3">
    <source>
        <dbReference type="ARBA" id="ARBA00022989"/>
    </source>
</evidence>
<evidence type="ECO:0000256" key="1">
    <source>
        <dbReference type="ARBA" id="ARBA00004141"/>
    </source>
</evidence>
<feature type="transmembrane region" description="Helical" evidence="5">
    <location>
        <begin position="177"/>
        <end position="198"/>
    </location>
</feature>
<dbReference type="InterPro" id="IPR007273">
    <property type="entry name" value="SCAMP"/>
</dbReference>
<keyword evidence="4 5" id="KW-0472">Membrane</keyword>
<dbReference type="EMBL" id="JAECZO010000009">
    <property type="protein sequence ID" value="KAK7200909.1"/>
    <property type="molecule type" value="Genomic_DNA"/>
</dbReference>
<feature type="transmembrane region" description="Helical" evidence="5">
    <location>
        <begin position="135"/>
        <end position="165"/>
    </location>
</feature>
<feature type="transmembrane region" description="Helical" evidence="5">
    <location>
        <begin position="66"/>
        <end position="93"/>
    </location>
</feature>
<accession>A0AAW0F6R9</accession>
<keyword evidence="3 5" id="KW-1133">Transmembrane helix</keyword>
<organism evidence="6 7">
    <name type="scientific">Novymonas esmeraldas</name>
    <dbReference type="NCBI Taxonomy" id="1808958"/>
    <lineage>
        <taxon>Eukaryota</taxon>
        <taxon>Discoba</taxon>
        <taxon>Euglenozoa</taxon>
        <taxon>Kinetoplastea</taxon>
        <taxon>Metakinetoplastina</taxon>
        <taxon>Trypanosomatida</taxon>
        <taxon>Trypanosomatidae</taxon>
        <taxon>Novymonas</taxon>
    </lineage>
</organism>
<evidence type="ECO:0000313" key="7">
    <source>
        <dbReference type="Proteomes" id="UP001430356"/>
    </source>
</evidence>
<dbReference type="GO" id="GO:0015031">
    <property type="term" value="P:protein transport"/>
    <property type="evidence" value="ECO:0007669"/>
    <property type="project" value="InterPro"/>
</dbReference>
<reference evidence="6 7" key="1">
    <citation type="journal article" date="2021" name="MBio">
        <title>A New Model Trypanosomatid, Novymonas esmeraldas: Genomic Perception of Its 'Candidatus Pandoraea novymonadis' Endosymbiont.</title>
        <authorList>
            <person name="Zakharova A."/>
            <person name="Saura A."/>
            <person name="Butenko A."/>
            <person name="Podesvova L."/>
            <person name="Warmusova S."/>
            <person name="Kostygov A.Y."/>
            <person name="Nenarokova A."/>
            <person name="Lukes J."/>
            <person name="Opperdoes F.R."/>
            <person name="Yurchenko V."/>
        </authorList>
    </citation>
    <scope>NUCLEOTIDE SEQUENCE [LARGE SCALE GENOMIC DNA]</scope>
    <source>
        <strain evidence="6 7">E262AT.01</strain>
    </source>
</reference>
<comment type="caution">
    <text evidence="6">The sequence shown here is derived from an EMBL/GenBank/DDBJ whole genome shotgun (WGS) entry which is preliminary data.</text>
</comment>